<name>A0A1I0PKX6_9BACT</name>
<dbReference type="InterPro" id="IPR012944">
    <property type="entry name" value="SusD_RagB_dom"/>
</dbReference>
<dbReference type="STRING" id="29529.SAMN04488122_0835"/>
<keyword evidence="5" id="KW-0998">Cell outer membrane</keyword>
<evidence type="ECO:0000256" key="5">
    <source>
        <dbReference type="ARBA" id="ARBA00023237"/>
    </source>
</evidence>
<keyword evidence="4" id="KW-0472">Membrane</keyword>
<gene>
    <name evidence="8" type="ORF">SAMN04488122_0835</name>
</gene>
<evidence type="ECO:0000256" key="2">
    <source>
        <dbReference type="ARBA" id="ARBA00006275"/>
    </source>
</evidence>
<sequence length="503" mass="55393">MRKFIHVKVILILLLSAAVVSCKKSFLDVTPKGFLIPTTYEDYDQLMNYSGYYYYQTGIWQPAMLMGDEISAEGTAYNGSSMQQGQLFFQWEANIFLPSTQMGSSSDKPVFLSSALSDLYSLNLIINNVNNATGGTTAQKLDIQSQAKATRAFVNFQLVNYFTKPYNAGTAASDPGFPVITVPDATNTDFKRGTVQQSYDAIINDLTTAIPNLSIQPPLATRMSKAAAEALLGKVYLFMGKNDEALKMFNDAFSDIARMSKTPKLYDYNQTLAAGGAFLPINPQSGPSLPFNSITDLTESVVAKMSYAGGYNGNGYANDFMTITPQTVALYKSSDLRLLFFTNLQKNQNPIPVAPGQQERLRKYGVTFSRIGMQLGELYLLRAESRARANDLTGAKSDVEVLRNNRMPAADASVPANIASDRTALIKFIIEERIREFAGEGYRWFDMRRLSADPVFAGQPAPKHILYGVDGAVSKTFTLTPERLTLKLPGTYLSAHPDMVDNP</sequence>
<protein>
    <submittedName>
        <fullName evidence="8">SusD family protein</fullName>
    </submittedName>
</protein>
<evidence type="ECO:0000313" key="9">
    <source>
        <dbReference type="Proteomes" id="UP000199310"/>
    </source>
</evidence>
<evidence type="ECO:0000313" key="8">
    <source>
        <dbReference type="EMBL" id="SEW14875.1"/>
    </source>
</evidence>
<dbReference type="Proteomes" id="UP000199310">
    <property type="component" value="Unassembled WGS sequence"/>
</dbReference>
<feature type="domain" description="RagB/SusD" evidence="6">
    <location>
        <begin position="373"/>
        <end position="467"/>
    </location>
</feature>
<keyword evidence="9" id="KW-1185">Reference proteome</keyword>
<feature type="domain" description="SusD-like N-terminal" evidence="7">
    <location>
        <begin position="117"/>
        <end position="237"/>
    </location>
</feature>
<organism evidence="8 9">
    <name type="scientific">Chitinophaga arvensicola</name>
    <dbReference type="NCBI Taxonomy" id="29529"/>
    <lineage>
        <taxon>Bacteria</taxon>
        <taxon>Pseudomonadati</taxon>
        <taxon>Bacteroidota</taxon>
        <taxon>Chitinophagia</taxon>
        <taxon>Chitinophagales</taxon>
        <taxon>Chitinophagaceae</taxon>
        <taxon>Chitinophaga</taxon>
    </lineage>
</organism>
<dbReference type="AlphaFoldDB" id="A0A1I0PKX6"/>
<dbReference type="Pfam" id="PF07980">
    <property type="entry name" value="SusD_RagB"/>
    <property type="match status" value="1"/>
</dbReference>
<dbReference type="InterPro" id="IPR033985">
    <property type="entry name" value="SusD-like_N"/>
</dbReference>
<reference evidence="9" key="1">
    <citation type="submission" date="2016-10" db="EMBL/GenBank/DDBJ databases">
        <authorList>
            <person name="Varghese N."/>
            <person name="Submissions S."/>
        </authorList>
    </citation>
    <scope>NUCLEOTIDE SEQUENCE [LARGE SCALE GENOMIC DNA]</scope>
    <source>
        <strain evidence="9">DSM 3695</strain>
    </source>
</reference>
<dbReference type="Gene3D" id="1.25.40.390">
    <property type="match status" value="1"/>
</dbReference>
<dbReference type="Pfam" id="PF14322">
    <property type="entry name" value="SusD-like_3"/>
    <property type="match status" value="1"/>
</dbReference>
<dbReference type="EMBL" id="FOJG01000001">
    <property type="protein sequence ID" value="SEW14875.1"/>
    <property type="molecule type" value="Genomic_DNA"/>
</dbReference>
<evidence type="ECO:0000259" key="7">
    <source>
        <dbReference type="Pfam" id="PF14322"/>
    </source>
</evidence>
<dbReference type="PROSITE" id="PS51257">
    <property type="entry name" value="PROKAR_LIPOPROTEIN"/>
    <property type="match status" value="1"/>
</dbReference>
<dbReference type="InterPro" id="IPR011990">
    <property type="entry name" value="TPR-like_helical_dom_sf"/>
</dbReference>
<dbReference type="SUPFAM" id="SSF48452">
    <property type="entry name" value="TPR-like"/>
    <property type="match status" value="1"/>
</dbReference>
<evidence type="ECO:0000256" key="4">
    <source>
        <dbReference type="ARBA" id="ARBA00023136"/>
    </source>
</evidence>
<comment type="subcellular location">
    <subcellularLocation>
        <location evidence="1">Cell outer membrane</location>
    </subcellularLocation>
</comment>
<evidence type="ECO:0000259" key="6">
    <source>
        <dbReference type="Pfam" id="PF07980"/>
    </source>
</evidence>
<comment type="similarity">
    <text evidence="2">Belongs to the SusD family.</text>
</comment>
<dbReference type="RefSeq" id="WP_089890951.1">
    <property type="nucleotide sequence ID" value="NZ_FOJG01000001.1"/>
</dbReference>
<keyword evidence="3" id="KW-0732">Signal</keyword>
<accession>A0A1I0PKX6</accession>
<dbReference type="OrthoDB" id="697229at2"/>
<evidence type="ECO:0000256" key="3">
    <source>
        <dbReference type="ARBA" id="ARBA00022729"/>
    </source>
</evidence>
<evidence type="ECO:0000256" key="1">
    <source>
        <dbReference type="ARBA" id="ARBA00004442"/>
    </source>
</evidence>
<dbReference type="GO" id="GO:0009279">
    <property type="term" value="C:cell outer membrane"/>
    <property type="evidence" value="ECO:0007669"/>
    <property type="project" value="UniProtKB-SubCell"/>
</dbReference>
<proteinExistence type="inferred from homology"/>